<dbReference type="AlphaFoldDB" id="A0A0D3FTZ4"/>
<reference evidence="2" key="1">
    <citation type="journal article" date="2009" name="Rice">
        <title>De Novo Next Generation Sequencing of Plant Genomes.</title>
        <authorList>
            <person name="Rounsley S."/>
            <person name="Marri P.R."/>
            <person name="Yu Y."/>
            <person name="He R."/>
            <person name="Sisneros N."/>
            <person name="Goicoechea J.L."/>
            <person name="Lee S.J."/>
            <person name="Angelova A."/>
            <person name="Kudrna D."/>
            <person name="Luo M."/>
            <person name="Affourtit J."/>
            <person name="Desany B."/>
            <person name="Knight J."/>
            <person name="Niazi F."/>
            <person name="Egholm M."/>
            <person name="Wing R.A."/>
        </authorList>
    </citation>
    <scope>NUCLEOTIDE SEQUENCE [LARGE SCALE GENOMIC DNA]</scope>
    <source>
        <strain evidence="2">cv. IRGC 105608</strain>
    </source>
</reference>
<reference evidence="2" key="2">
    <citation type="submission" date="2015-03" db="UniProtKB">
        <authorList>
            <consortium name="EnsemblPlants"/>
        </authorList>
    </citation>
    <scope>IDENTIFICATION</scope>
</reference>
<dbReference type="PaxDb" id="65489-OBART04G06930.1"/>
<organism evidence="2">
    <name type="scientific">Oryza barthii</name>
    <dbReference type="NCBI Taxonomy" id="65489"/>
    <lineage>
        <taxon>Eukaryota</taxon>
        <taxon>Viridiplantae</taxon>
        <taxon>Streptophyta</taxon>
        <taxon>Embryophyta</taxon>
        <taxon>Tracheophyta</taxon>
        <taxon>Spermatophyta</taxon>
        <taxon>Magnoliopsida</taxon>
        <taxon>Liliopsida</taxon>
        <taxon>Poales</taxon>
        <taxon>Poaceae</taxon>
        <taxon>BOP clade</taxon>
        <taxon>Oryzoideae</taxon>
        <taxon>Oryzeae</taxon>
        <taxon>Oryzinae</taxon>
        <taxon>Oryza</taxon>
    </lineage>
</organism>
<evidence type="ECO:0000313" key="2">
    <source>
        <dbReference type="EnsemblPlants" id="OBART04G06930.1"/>
    </source>
</evidence>
<dbReference type="Gramene" id="OBART04G06930.1">
    <property type="protein sequence ID" value="OBART04G06930.1"/>
    <property type="gene ID" value="OBART04G06930"/>
</dbReference>
<accession>A0A0D3FTZ4</accession>
<dbReference type="Proteomes" id="UP000026960">
    <property type="component" value="Chromosome 4"/>
</dbReference>
<dbReference type="EnsemblPlants" id="OBART04G06930.1">
    <property type="protein sequence ID" value="OBART04G06930.1"/>
    <property type="gene ID" value="OBART04G06930"/>
</dbReference>
<name>A0A0D3FTZ4_9ORYZ</name>
<keyword evidence="3" id="KW-1185">Reference proteome</keyword>
<dbReference type="HOGENOM" id="CLU_2389664_0_0_1"/>
<feature type="compositionally biased region" description="Low complexity" evidence="1">
    <location>
        <begin position="1"/>
        <end position="22"/>
    </location>
</feature>
<feature type="region of interest" description="Disordered" evidence="1">
    <location>
        <begin position="1"/>
        <end position="29"/>
    </location>
</feature>
<protein>
    <submittedName>
        <fullName evidence="2">Uncharacterized protein</fullName>
    </submittedName>
</protein>
<proteinExistence type="predicted"/>
<sequence>MSSATATSAKTTRVTVPAPTTVHDADGTPSMDTLLLHLRELGIREDHGIRPATLAPPPLPLPRHRRSASDWVVTSILSSHSMTAAGDAERADYK</sequence>
<evidence type="ECO:0000313" key="3">
    <source>
        <dbReference type="Proteomes" id="UP000026960"/>
    </source>
</evidence>
<evidence type="ECO:0000256" key="1">
    <source>
        <dbReference type="SAM" id="MobiDB-lite"/>
    </source>
</evidence>